<dbReference type="Pfam" id="PF00356">
    <property type="entry name" value="LacI"/>
    <property type="match status" value="1"/>
</dbReference>
<feature type="domain" description="HTH lacI-type" evidence="4">
    <location>
        <begin position="2"/>
        <end position="56"/>
    </location>
</feature>
<dbReference type="SMART" id="SM00354">
    <property type="entry name" value="HTH_LACI"/>
    <property type="match status" value="1"/>
</dbReference>
<protein>
    <submittedName>
        <fullName evidence="5">LacI family transcriptional regulator</fullName>
    </submittedName>
</protein>
<keyword evidence="3" id="KW-0804">Transcription</keyword>
<dbReference type="PANTHER" id="PTHR30146">
    <property type="entry name" value="LACI-RELATED TRANSCRIPTIONAL REPRESSOR"/>
    <property type="match status" value="1"/>
</dbReference>
<organism evidence="5 6">
    <name type="scientific">Microbacterium faecale</name>
    <dbReference type="NCBI Taxonomy" id="1804630"/>
    <lineage>
        <taxon>Bacteria</taxon>
        <taxon>Bacillati</taxon>
        <taxon>Actinomycetota</taxon>
        <taxon>Actinomycetes</taxon>
        <taxon>Micrococcales</taxon>
        <taxon>Microbacteriaceae</taxon>
        <taxon>Microbacterium</taxon>
    </lineage>
</organism>
<reference evidence="5" key="2">
    <citation type="submission" date="2020-09" db="EMBL/GenBank/DDBJ databases">
        <authorList>
            <person name="Sun Q."/>
            <person name="Zhou Y."/>
        </authorList>
    </citation>
    <scope>NUCLEOTIDE SEQUENCE</scope>
    <source>
        <strain evidence="5">CGMCC 1.15152</strain>
    </source>
</reference>
<sequence>MVTMKDVADRAEVSIATVSFVVNGTKRVTEATRERVEAAMRELGFARNPIGAALARGRTRILAMLFPALERPLSLTASAFFTSASRRARHRGYDLVMWPIGNDAEQIAVLARSGLVDGVLLMEVQLEDPRVAALVEHKVEFAMIGRTADPSALPYVDIDMSSSVEAAYAQLIAEGHEDIAFLASASPAYDHALVWRAMRAYREVTERHGHPTTLIACDEMPGDGRRIGERFAADYPDTTAVIILNEHAAPGLVAGLTHAGLDVPADVSLVSLGSSAYMAEMTEPQLTYMRTPGTELGELGLDALVDRLEDTQGPLPQVLLPCELVPGGTVAAAGPRRTPRRA</sequence>
<dbReference type="CDD" id="cd01392">
    <property type="entry name" value="HTH_LacI"/>
    <property type="match status" value="1"/>
</dbReference>
<dbReference type="InterPro" id="IPR028082">
    <property type="entry name" value="Peripla_BP_I"/>
</dbReference>
<dbReference type="InterPro" id="IPR000843">
    <property type="entry name" value="HTH_LacI"/>
</dbReference>
<dbReference type="GO" id="GO:0000976">
    <property type="term" value="F:transcription cis-regulatory region binding"/>
    <property type="evidence" value="ECO:0007669"/>
    <property type="project" value="TreeGrafter"/>
</dbReference>
<proteinExistence type="predicted"/>
<dbReference type="Gene3D" id="1.10.260.40">
    <property type="entry name" value="lambda repressor-like DNA-binding domains"/>
    <property type="match status" value="1"/>
</dbReference>
<evidence type="ECO:0000313" key="6">
    <source>
        <dbReference type="Proteomes" id="UP000633205"/>
    </source>
</evidence>
<keyword evidence="6" id="KW-1185">Reference proteome</keyword>
<dbReference type="RefSeq" id="WP_188710409.1">
    <property type="nucleotide sequence ID" value="NZ_BMHO01000001.1"/>
</dbReference>
<dbReference type="EMBL" id="BMHO01000001">
    <property type="protein sequence ID" value="GGD25127.1"/>
    <property type="molecule type" value="Genomic_DNA"/>
</dbReference>
<evidence type="ECO:0000256" key="1">
    <source>
        <dbReference type="ARBA" id="ARBA00023015"/>
    </source>
</evidence>
<dbReference type="SUPFAM" id="SSF47413">
    <property type="entry name" value="lambda repressor-like DNA-binding domains"/>
    <property type="match status" value="1"/>
</dbReference>
<dbReference type="Proteomes" id="UP000633205">
    <property type="component" value="Unassembled WGS sequence"/>
</dbReference>
<evidence type="ECO:0000259" key="4">
    <source>
        <dbReference type="PROSITE" id="PS50932"/>
    </source>
</evidence>
<comment type="caution">
    <text evidence="5">The sequence shown here is derived from an EMBL/GenBank/DDBJ whole genome shotgun (WGS) entry which is preliminary data.</text>
</comment>
<dbReference type="InterPro" id="IPR046335">
    <property type="entry name" value="LacI/GalR-like_sensor"/>
</dbReference>
<keyword evidence="1" id="KW-0805">Transcription regulation</keyword>
<dbReference type="Pfam" id="PF13377">
    <property type="entry name" value="Peripla_BP_3"/>
    <property type="match status" value="1"/>
</dbReference>
<dbReference type="InterPro" id="IPR010982">
    <property type="entry name" value="Lambda_DNA-bd_dom_sf"/>
</dbReference>
<evidence type="ECO:0000313" key="5">
    <source>
        <dbReference type="EMBL" id="GGD25127.1"/>
    </source>
</evidence>
<dbReference type="PROSITE" id="PS50932">
    <property type="entry name" value="HTH_LACI_2"/>
    <property type="match status" value="1"/>
</dbReference>
<reference evidence="5" key="1">
    <citation type="journal article" date="2014" name="Int. J. Syst. Evol. Microbiol.">
        <title>Complete genome sequence of Corynebacterium casei LMG S-19264T (=DSM 44701T), isolated from a smear-ripened cheese.</title>
        <authorList>
            <consortium name="US DOE Joint Genome Institute (JGI-PGF)"/>
            <person name="Walter F."/>
            <person name="Albersmeier A."/>
            <person name="Kalinowski J."/>
            <person name="Ruckert C."/>
        </authorList>
    </citation>
    <scope>NUCLEOTIDE SEQUENCE</scope>
    <source>
        <strain evidence="5">CGMCC 1.15152</strain>
    </source>
</reference>
<dbReference type="AlphaFoldDB" id="A0A916Y1C6"/>
<evidence type="ECO:0000256" key="2">
    <source>
        <dbReference type="ARBA" id="ARBA00023125"/>
    </source>
</evidence>
<dbReference type="Gene3D" id="3.40.50.2300">
    <property type="match status" value="2"/>
</dbReference>
<name>A0A916Y1C6_9MICO</name>
<dbReference type="SUPFAM" id="SSF53822">
    <property type="entry name" value="Periplasmic binding protein-like I"/>
    <property type="match status" value="1"/>
</dbReference>
<accession>A0A916Y1C6</accession>
<dbReference type="GO" id="GO:0003700">
    <property type="term" value="F:DNA-binding transcription factor activity"/>
    <property type="evidence" value="ECO:0007669"/>
    <property type="project" value="TreeGrafter"/>
</dbReference>
<keyword evidence="2" id="KW-0238">DNA-binding</keyword>
<dbReference type="PROSITE" id="PS00356">
    <property type="entry name" value="HTH_LACI_1"/>
    <property type="match status" value="1"/>
</dbReference>
<gene>
    <name evidence="5" type="ORF">GCM10010915_01360</name>
</gene>
<evidence type="ECO:0000256" key="3">
    <source>
        <dbReference type="ARBA" id="ARBA00023163"/>
    </source>
</evidence>
<dbReference type="PANTHER" id="PTHR30146:SF109">
    <property type="entry name" value="HTH-TYPE TRANSCRIPTIONAL REGULATOR GALS"/>
    <property type="match status" value="1"/>
</dbReference>